<name>A0A9N8ZY59_9GLOM</name>
<dbReference type="EMBL" id="CAJVPY010001190">
    <property type="protein sequence ID" value="CAG8511134.1"/>
    <property type="molecule type" value="Genomic_DNA"/>
</dbReference>
<gene>
    <name evidence="1" type="ORF">DERYTH_LOCUS3391</name>
</gene>
<dbReference type="AlphaFoldDB" id="A0A9N8ZY59"/>
<evidence type="ECO:0000313" key="1">
    <source>
        <dbReference type="EMBL" id="CAG8511134.1"/>
    </source>
</evidence>
<dbReference type="OrthoDB" id="10586723at2759"/>
<dbReference type="Proteomes" id="UP000789405">
    <property type="component" value="Unassembled WGS sequence"/>
</dbReference>
<protein>
    <submittedName>
        <fullName evidence="1">6284_t:CDS:1</fullName>
    </submittedName>
</protein>
<reference evidence="1" key="1">
    <citation type="submission" date="2021-06" db="EMBL/GenBank/DDBJ databases">
        <authorList>
            <person name="Kallberg Y."/>
            <person name="Tangrot J."/>
            <person name="Rosling A."/>
        </authorList>
    </citation>
    <scope>NUCLEOTIDE SEQUENCE</scope>
    <source>
        <strain evidence="1">MA453B</strain>
    </source>
</reference>
<organism evidence="1 2">
    <name type="scientific">Dentiscutata erythropus</name>
    <dbReference type="NCBI Taxonomy" id="1348616"/>
    <lineage>
        <taxon>Eukaryota</taxon>
        <taxon>Fungi</taxon>
        <taxon>Fungi incertae sedis</taxon>
        <taxon>Mucoromycota</taxon>
        <taxon>Glomeromycotina</taxon>
        <taxon>Glomeromycetes</taxon>
        <taxon>Diversisporales</taxon>
        <taxon>Gigasporaceae</taxon>
        <taxon>Dentiscutata</taxon>
    </lineage>
</organism>
<comment type="caution">
    <text evidence="1">The sequence shown here is derived from an EMBL/GenBank/DDBJ whole genome shotgun (WGS) entry which is preliminary data.</text>
</comment>
<accession>A0A9N8ZY59</accession>
<proteinExistence type="predicted"/>
<sequence length="223" mass="25761">MEGENQLVTLDESMVKVVMTEVMKNFKMLQTKRRRYRPRLCYVCQCPGYLAQSCPSQNDSGRKKIDDNDIRKVMVSSISGYEKCQTDVIKFKNPSESKDVNSIKYAEKSNNEKGSKYDLELINGINDSANNIRYNVKTVTNVERVMSEVIIPMAVNNGITLRRGMNYVKSDDNWNPEQILDVLDQMKKRGFYDCIYLDHTISCDGVEYMIFGNRIDMRLGLKQ</sequence>
<keyword evidence="2" id="KW-1185">Reference proteome</keyword>
<evidence type="ECO:0000313" key="2">
    <source>
        <dbReference type="Proteomes" id="UP000789405"/>
    </source>
</evidence>